<evidence type="ECO:0000256" key="2">
    <source>
        <dbReference type="ARBA" id="ARBA00022475"/>
    </source>
</evidence>
<feature type="transmembrane region" description="Helical" evidence="6">
    <location>
        <begin position="163"/>
        <end position="182"/>
    </location>
</feature>
<dbReference type="InterPro" id="IPR050189">
    <property type="entry name" value="MFS_Efflux_Transporters"/>
</dbReference>
<keyword evidence="9" id="KW-1185">Reference proteome</keyword>
<feature type="transmembrane region" description="Helical" evidence="6">
    <location>
        <begin position="12"/>
        <end position="34"/>
    </location>
</feature>
<dbReference type="GO" id="GO:0022857">
    <property type="term" value="F:transmembrane transporter activity"/>
    <property type="evidence" value="ECO:0007669"/>
    <property type="project" value="InterPro"/>
</dbReference>
<dbReference type="InterPro" id="IPR036259">
    <property type="entry name" value="MFS_trans_sf"/>
</dbReference>
<sequence length="389" mass="40170">MTYLSASGVAALGGGLIAITYGLARFVFGLFLPVMREDMAFSPTVAGLIGALPFLSFTVAILLAPRYTRLLGIRYAAVGTSALALLGLLTIAHAPSPIYLALGVLVCGISTGLSTPVMPDVVHRCVKPQVRGRVNATINSGTSLGIAFAMPAVLLLAGQWRLAYLSFALVAAAGVVAALVYLPGGSIKRSASRTASSSAYRVHRPWRKMARLCGLAAAMGLVSSIVWVFAPDAAIQRGGLQSSQTAWMWFSVGVAGLLGSSAGDLIDRFGSAFTHALGLAVMSVAVGLLAMAPGDFGVAMLAAAAFGASYMMLSSFYLIQGTRILPNEPAYGPVLPFLAVSCGQILGSTLAGMVIGTSGYQAAFSLYALLGIVVTILSVPLARMIRPVY</sequence>
<comment type="caution">
    <text evidence="8">The sequence shown here is derived from an EMBL/GenBank/DDBJ whole genome shotgun (WGS) entry which is preliminary data.</text>
</comment>
<evidence type="ECO:0000259" key="7">
    <source>
        <dbReference type="PROSITE" id="PS50850"/>
    </source>
</evidence>
<comment type="subcellular location">
    <subcellularLocation>
        <location evidence="1">Cell membrane</location>
        <topology evidence="1">Multi-pass membrane protein</topology>
    </subcellularLocation>
</comment>
<keyword evidence="2" id="KW-1003">Cell membrane</keyword>
<dbReference type="PANTHER" id="PTHR43124">
    <property type="entry name" value="PURINE EFFLUX PUMP PBUE"/>
    <property type="match status" value="1"/>
</dbReference>
<feature type="transmembrane region" description="Helical" evidence="6">
    <location>
        <begin position="362"/>
        <end position="382"/>
    </location>
</feature>
<dbReference type="PROSITE" id="PS50850">
    <property type="entry name" value="MFS"/>
    <property type="match status" value="1"/>
</dbReference>
<evidence type="ECO:0000256" key="1">
    <source>
        <dbReference type="ARBA" id="ARBA00004651"/>
    </source>
</evidence>
<keyword evidence="4 6" id="KW-1133">Transmembrane helix</keyword>
<dbReference type="EMBL" id="BMXR01000004">
    <property type="protein sequence ID" value="GGX52885.1"/>
    <property type="molecule type" value="Genomic_DNA"/>
</dbReference>
<feature type="transmembrane region" description="Helical" evidence="6">
    <location>
        <begin position="75"/>
        <end position="92"/>
    </location>
</feature>
<dbReference type="AlphaFoldDB" id="A0A918K6Y6"/>
<feature type="transmembrane region" description="Helical" evidence="6">
    <location>
        <begin position="138"/>
        <end position="157"/>
    </location>
</feature>
<evidence type="ECO:0000256" key="4">
    <source>
        <dbReference type="ARBA" id="ARBA00022989"/>
    </source>
</evidence>
<feature type="transmembrane region" description="Helical" evidence="6">
    <location>
        <begin position="298"/>
        <end position="319"/>
    </location>
</feature>
<feature type="domain" description="Major facilitator superfamily (MFS) profile" evidence="7">
    <location>
        <begin position="6"/>
        <end position="386"/>
    </location>
</feature>
<feature type="transmembrane region" description="Helical" evidence="6">
    <location>
        <begin position="98"/>
        <end position="117"/>
    </location>
</feature>
<dbReference type="SUPFAM" id="SSF103473">
    <property type="entry name" value="MFS general substrate transporter"/>
    <property type="match status" value="1"/>
</dbReference>
<organism evidence="8 9">
    <name type="scientific">Saccharospirillum salsuginis</name>
    <dbReference type="NCBI Taxonomy" id="418750"/>
    <lineage>
        <taxon>Bacteria</taxon>
        <taxon>Pseudomonadati</taxon>
        <taxon>Pseudomonadota</taxon>
        <taxon>Gammaproteobacteria</taxon>
        <taxon>Oceanospirillales</taxon>
        <taxon>Saccharospirillaceae</taxon>
        <taxon>Saccharospirillum</taxon>
    </lineage>
</organism>
<dbReference type="InterPro" id="IPR011701">
    <property type="entry name" value="MFS"/>
</dbReference>
<dbReference type="RefSeq" id="WP_189608428.1">
    <property type="nucleotide sequence ID" value="NZ_BMXR01000004.1"/>
</dbReference>
<reference evidence="8" key="1">
    <citation type="journal article" date="2014" name="Int. J. Syst. Evol. Microbiol.">
        <title>Complete genome sequence of Corynebacterium casei LMG S-19264T (=DSM 44701T), isolated from a smear-ripened cheese.</title>
        <authorList>
            <consortium name="US DOE Joint Genome Institute (JGI-PGF)"/>
            <person name="Walter F."/>
            <person name="Albersmeier A."/>
            <person name="Kalinowski J."/>
            <person name="Ruckert C."/>
        </authorList>
    </citation>
    <scope>NUCLEOTIDE SEQUENCE</scope>
    <source>
        <strain evidence="8">KCTC 22169</strain>
    </source>
</reference>
<gene>
    <name evidence="8" type="ORF">GCM10007392_20410</name>
</gene>
<evidence type="ECO:0000256" key="6">
    <source>
        <dbReference type="SAM" id="Phobius"/>
    </source>
</evidence>
<feature type="transmembrane region" description="Helical" evidence="6">
    <location>
        <begin position="246"/>
        <end position="266"/>
    </location>
</feature>
<evidence type="ECO:0000313" key="8">
    <source>
        <dbReference type="EMBL" id="GGX52885.1"/>
    </source>
</evidence>
<feature type="transmembrane region" description="Helical" evidence="6">
    <location>
        <begin position="40"/>
        <end position="63"/>
    </location>
</feature>
<name>A0A918K6Y6_9GAMM</name>
<accession>A0A918K6Y6</accession>
<evidence type="ECO:0000313" key="9">
    <source>
        <dbReference type="Proteomes" id="UP000626148"/>
    </source>
</evidence>
<proteinExistence type="predicted"/>
<dbReference type="Pfam" id="PF07690">
    <property type="entry name" value="MFS_1"/>
    <property type="match status" value="1"/>
</dbReference>
<evidence type="ECO:0000256" key="5">
    <source>
        <dbReference type="ARBA" id="ARBA00023136"/>
    </source>
</evidence>
<reference evidence="8" key="2">
    <citation type="submission" date="2020-09" db="EMBL/GenBank/DDBJ databases">
        <authorList>
            <person name="Sun Q."/>
            <person name="Kim S."/>
        </authorList>
    </citation>
    <scope>NUCLEOTIDE SEQUENCE</scope>
    <source>
        <strain evidence="8">KCTC 22169</strain>
    </source>
</reference>
<dbReference type="GO" id="GO:0005886">
    <property type="term" value="C:plasma membrane"/>
    <property type="evidence" value="ECO:0007669"/>
    <property type="project" value="UniProtKB-SubCell"/>
</dbReference>
<keyword evidence="3 6" id="KW-0812">Transmembrane</keyword>
<dbReference type="Gene3D" id="1.20.1250.20">
    <property type="entry name" value="MFS general substrate transporter like domains"/>
    <property type="match status" value="2"/>
</dbReference>
<keyword evidence="5 6" id="KW-0472">Membrane</keyword>
<feature type="transmembrane region" description="Helical" evidence="6">
    <location>
        <begin position="331"/>
        <end position="356"/>
    </location>
</feature>
<feature type="transmembrane region" description="Helical" evidence="6">
    <location>
        <begin position="209"/>
        <end position="230"/>
    </location>
</feature>
<dbReference type="PANTHER" id="PTHR43124:SF3">
    <property type="entry name" value="CHLORAMPHENICOL EFFLUX PUMP RV0191"/>
    <property type="match status" value="1"/>
</dbReference>
<feature type="transmembrane region" description="Helical" evidence="6">
    <location>
        <begin position="273"/>
        <end position="292"/>
    </location>
</feature>
<protein>
    <submittedName>
        <fullName evidence="8">MFS transporter</fullName>
    </submittedName>
</protein>
<dbReference type="Proteomes" id="UP000626148">
    <property type="component" value="Unassembled WGS sequence"/>
</dbReference>
<evidence type="ECO:0000256" key="3">
    <source>
        <dbReference type="ARBA" id="ARBA00022692"/>
    </source>
</evidence>
<dbReference type="InterPro" id="IPR020846">
    <property type="entry name" value="MFS_dom"/>
</dbReference>